<dbReference type="PANTHER" id="PTHR30388:SF4">
    <property type="entry name" value="MOLYBDENUM COFACTOR INSERTION CHAPERONE PAOD"/>
    <property type="match status" value="1"/>
</dbReference>
<dbReference type="PANTHER" id="PTHR30388">
    <property type="entry name" value="ALDEHYDE OXIDOREDUCTASE MOLYBDENUM COFACTOR ASSEMBLY PROTEIN"/>
    <property type="match status" value="1"/>
</dbReference>
<evidence type="ECO:0000259" key="2">
    <source>
        <dbReference type="Pfam" id="PF13478"/>
    </source>
</evidence>
<name>A0A6L8Q141_9ACTN</name>
<dbReference type="InterPro" id="IPR027051">
    <property type="entry name" value="XdhC_Rossmann_dom"/>
</dbReference>
<feature type="domain" description="XdhC- CoxI" evidence="1">
    <location>
        <begin position="11"/>
        <end position="75"/>
    </location>
</feature>
<proteinExistence type="predicted"/>
<gene>
    <name evidence="3" type="ORF">FM068_00155</name>
</gene>
<dbReference type="InterPro" id="IPR052698">
    <property type="entry name" value="MoCofactor_Util/Proc"/>
</dbReference>
<accession>A0A6L8Q141</accession>
<dbReference type="RefSeq" id="WP_161127146.1">
    <property type="nucleotide sequence ID" value="NZ_CBCTOK010000005.1"/>
</dbReference>
<protein>
    <submittedName>
        <fullName evidence="3">XdhC family protein</fullName>
    </submittedName>
</protein>
<dbReference type="InterPro" id="IPR003777">
    <property type="entry name" value="XdhC_CoxI"/>
</dbReference>
<dbReference type="Proteomes" id="UP000472380">
    <property type="component" value="Unassembled WGS sequence"/>
</dbReference>
<dbReference type="Pfam" id="PF13478">
    <property type="entry name" value="XdhC_C"/>
    <property type="match status" value="1"/>
</dbReference>
<dbReference type="Pfam" id="PF02625">
    <property type="entry name" value="XdhC_CoxI"/>
    <property type="match status" value="1"/>
</dbReference>
<dbReference type="AlphaFoldDB" id="A0A6L8Q141"/>
<reference evidence="3 4" key="1">
    <citation type="submission" date="2019-07" db="EMBL/GenBank/DDBJ databases">
        <title>Draft genome sequence of Adlercreutzia equolifaciens IPLA 37004, a human intestinal strain that does not produces equol from daidzein.</title>
        <authorList>
            <person name="Vazquez L."/>
            <person name="Florez A.B."/>
            <person name="Mayo B."/>
        </authorList>
    </citation>
    <scope>NUCLEOTIDE SEQUENCE [LARGE SCALE GENOMIC DNA]</scope>
    <source>
        <strain evidence="3 4">IPLA 37004</strain>
    </source>
</reference>
<feature type="domain" description="XdhC Rossmann" evidence="2">
    <location>
        <begin position="236"/>
        <end position="381"/>
    </location>
</feature>
<organism evidence="3 4">
    <name type="scientific">Adlercreutzia equolifaciens</name>
    <dbReference type="NCBI Taxonomy" id="446660"/>
    <lineage>
        <taxon>Bacteria</taxon>
        <taxon>Bacillati</taxon>
        <taxon>Actinomycetota</taxon>
        <taxon>Coriobacteriia</taxon>
        <taxon>Eggerthellales</taxon>
        <taxon>Eggerthellaceae</taxon>
        <taxon>Adlercreutzia</taxon>
    </lineage>
</organism>
<evidence type="ECO:0000313" key="3">
    <source>
        <dbReference type="EMBL" id="MZG27019.1"/>
    </source>
</evidence>
<comment type="caution">
    <text evidence="3">The sequence shown here is derived from an EMBL/GenBank/DDBJ whole genome shotgun (WGS) entry which is preliminary data.</text>
</comment>
<sequence>MREVASDVRRWFDEGRAVALAQVTKTWGSSPRVPGSVMAVADDGRLAGSVSGGCIEGAVAQVAMECAGSRLSSLEKFHASTRRAQEVGLSCGGNIEVFVGDLPRALFAVEEALIRADAAYARVTAVEAVFPGDRVDDPSQDDAAVREGGMDALGAMAIVADEEALTAAVASLAPAVAAEVAVARCDGAAVATAGEADCLLAVAEAVAARPASEDAGHVIEGGIDWFFARVRPAPQLVCIGGVHIAMRLAEIAHVMGFRTVVVDPRRVFATGERFPGVDELVHAWPQEAFAEDGPVRLTANTAVCALTHDPKIDVPALQAALASPAFYIGSLGRSTTQLSRCRQLAGEGCPDEQIARIYGPIGLDLRGREPAEIALSIMAEICAVRHGSPYELSTMLETARGLEGGEAA</sequence>
<dbReference type="Gene3D" id="3.40.50.720">
    <property type="entry name" value="NAD(P)-binding Rossmann-like Domain"/>
    <property type="match status" value="1"/>
</dbReference>
<dbReference type="EMBL" id="VJNE01000001">
    <property type="protein sequence ID" value="MZG27019.1"/>
    <property type="molecule type" value="Genomic_DNA"/>
</dbReference>
<evidence type="ECO:0000259" key="1">
    <source>
        <dbReference type="Pfam" id="PF02625"/>
    </source>
</evidence>
<evidence type="ECO:0000313" key="4">
    <source>
        <dbReference type="Proteomes" id="UP000472380"/>
    </source>
</evidence>